<accession>A0A2N3R7R5</accession>
<dbReference type="EMBL" id="PCHH01000001">
    <property type="protein sequence ID" value="PKV05393.1"/>
    <property type="molecule type" value="Genomic_DNA"/>
</dbReference>
<evidence type="ECO:0000313" key="1">
    <source>
        <dbReference type="EMBL" id="PKV05393.1"/>
    </source>
</evidence>
<comment type="caution">
    <text evidence="1">The sequence shown here is derived from an EMBL/GenBank/DDBJ whole genome shotgun (WGS) entry which is preliminary data.</text>
</comment>
<organism evidence="1 2">
    <name type="scientific">Bifidobacterium pseudolongum subsp. globosum</name>
    <dbReference type="NCBI Taxonomy" id="1690"/>
    <lineage>
        <taxon>Bacteria</taxon>
        <taxon>Bacillati</taxon>
        <taxon>Actinomycetota</taxon>
        <taxon>Actinomycetes</taxon>
        <taxon>Bifidobacteriales</taxon>
        <taxon>Bifidobacteriaceae</taxon>
        <taxon>Bifidobacterium</taxon>
    </lineage>
</organism>
<sequence>MTTRKVQRSVSFYQAFLRSRVKDSYKSVDEFDWKKRLTDFGGLSWDEKIINGVRYDPILDRQYPILTMLEAFDPVFMKVIDADKKQVLDYMNEYTDSAQSRLANASAVAFLPKNGILAHVTSEAKIKKSQKIEVFLNQFLRKDDYEWEVQALNTKDDFERFEKELAGVGRVDVSFLACRSLFGGAAEVGTIGQFFDAVSEDVNGDLTIGLQMELKNLSDQKAMGKLKAMVREILRLSEREGRKAKVKGEDLAGALVELDLIEHQIIYKKEFTIDSGRALSFTTLLDYLEETCSNYENEVCQM</sequence>
<protein>
    <submittedName>
        <fullName evidence="1">ImpB/MucB/SamB family protein</fullName>
    </submittedName>
</protein>
<evidence type="ECO:0000313" key="2">
    <source>
        <dbReference type="Proteomes" id="UP000233762"/>
    </source>
</evidence>
<name>A0A2N3R7R5_9BIFI</name>
<dbReference type="Proteomes" id="UP000233762">
    <property type="component" value="Unassembled WGS sequence"/>
</dbReference>
<proteinExistence type="predicted"/>
<dbReference type="AlphaFoldDB" id="A0A2N3R7R5"/>
<reference evidence="1 2" key="1">
    <citation type="submission" date="2017-10" db="EMBL/GenBank/DDBJ databases">
        <title>Bifidobacterium genomics.</title>
        <authorList>
            <person name="Lugli G.A."/>
            <person name="Milani C."/>
            <person name="Mancabelli L."/>
        </authorList>
    </citation>
    <scope>NUCLEOTIDE SEQUENCE [LARGE SCALE GENOMIC DNA]</scope>
    <source>
        <strain evidence="1 2">1520B</strain>
    </source>
</reference>
<gene>
    <name evidence="1" type="ORF">CQR50_0648</name>
</gene>